<feature type="non-terminal residue" evidence="2">
    <location>
        <position position="1"/>
    </location>
</feature>
<organism evidence="2">
    <name type="scientific">hydrothermal vent metagenome</name>
    <dbReference type="NCBI Taxonomy" id="652676"/>
    <lineage>
        <taxon>unclassified sequences</taxon>
        <taxon>metagenomes</taxon>
        <taxon>ecological metagenomes</taxon>
    </lineage>
</organism>
<name>A0A3B1CN92_9ZZZZ</name>
<dbReference type="AlphaFoldDB" id="A0A3B1CN92"/>
<accession>A0A3B1CN92</accession>
<dbReference type="InterPro" id="IPR036188">
    <property type="entry name" value="FAD/NAD-bd_sf"/>
</dbReference>
<evidence type="ECO:0000313" key="2">
    <source>
        <dbReference type="EMBL" id="VAX31609.1"/>
    </source>
</evidence>
<sequence length="287" mass="31165">LFYGIPQFRLPKEIVETELDYLKKMGVEIKVNYVIGKIKSLDELLSDEGFDAVFVSTGAGLPYFLGIPGENLNGVYSANEFLTRVNLMHAWEFPVFDTPLHAHKIIAVIGGGNTAMDAARTALRLPSTEKVMIVYRRSPDEMSARDEEIKHGKEEGIEFRYLENPVGILGEDGWVTGIECQRIKLGEPDSSGRKKPVPIEGSEFQLEADAVIIALGSGTNPLIAQNTEDLKTDTRGHIQLSDADIQKTSKQGVFAGGDIVTGAATVISAMGAGKKAALGIHDYVMGK</sequence>
<feature type="domain" description="FAD/NAD(P)-binding" evidence="1">
    <location>
        <begin position="50"/>
        <end position="273"/>
    </location>
</feature>
<dbReference type="PANTHER" id="PTHR42783:SF3">
    <property type="entry name" value="GLUTAMATE SYNTHASE [NADPH] SMALL CHAIN-RELATED"/>
    <property type="match status" value="1"/>
</dbReference>
<dbReference type="GO" id="GO:0016491">
    <property type="term" value="F:oxidoreductase activity"/>
    <property type="evidence" value="ECO:0007669"/>
    <property type="project" value="InterPro"/>
</dbReference>
<dbReference type="InterPro" id="IPR023753">
    <property type="entry name" value="FAD/NAD-binding_dom"/>
</dbReference>
<dbReference type="EMBL" id="UOGG01000166">
    <property type="protein sequence ID" value="VAX31609.1"/>
    <property type="molecule type" value="Genomic_DNA"/>
</dbReference>
<proteinExistence type="predicted"/>
<dbReference type="Gene3D" id="3.50.50.60">
    <property type="entry name" value="FAD/NAD(P)-binding domain"/>
    <property type="match status" value="2"/>
</dbReference>
<dbReference type="PRINTS" id="PR00368">
    <property type="entry name" value="FADPNR"/>
</dbReference>
<dbReference type="SUPFAM" id="SSF51971">
    <property type="entry name" value="Nucleotide-binding domain"/>
    <property type="match status" value="1"/>
</dbReference>
<protein>
    <submittedName>
        <fullName evidence="2">NADH-dependent reduced ferredoxin:NADP+ oxidoreductase subunit B</fullName>
    </submittedName>
</protein>
<gene>
    <name evidence="2" type="ORF">MNBD_NITROSPINAE05-188</name>
</gene>
<dbReference type="Pfam" id="PF07992">
    <property type="entry name" value="Pyr_redox_2"/>
    <property type="match status" value="1"/>
</dbReference>
<dbReference type="PANTHER" id="PTHR42783">
    <property type="entry name" value="GLUTAMATE SYNTHASE [NADPH] SMALL CHAIN"/>
    <property type="match status" value="1"/>
</dbReference>
<reference evidence="2" key="1">
    <citation type="submission" date="2018-06" db="EMBL/GenBank/DDBJ databases">
        <authorList>
            <person name="Zhirakovskaya E."/>
        </authorList>
    </citation>
    <scope>NUCLEOTIDE SEQUENCE</scope>
</reference>
<evidence type="ECO:0000259" key="1">
    <source>
        <dbReference type="Pfam" id="PF07992"/>
    </source>
</evidence>